<evidence type="ECO:0000259" key="6">
    <source>
        <dbReference type="Pfam" id="PF25917"/>
    </source>
</evidence>
<keyword evidence="3" id="KW-0175">Coiled coil</keyword>
<proteinExistence type="inferred from homology"/>
<sequence length="391" mass="43455">MSFACYKKDQPIRLISTVIIIAFLGISIVSCEKEPIVQEPPAVIVTTVKEDKIFHSIDLVGRTEASEDVNIRSRVEGTLLERHFNEGDEVTKDQLLFTLDPAPYQAVVDQSQSEIERLQAILDEATINFDRGERLVKKGTISQSQMDELTSKKIQAESALKGAQAQLEKSSLNLSYTKVTAPLSGRIGKSLLSLGDLVTPNQDTLATIVKLDPIYVNFQVNEKAFVDFQEEARKRISAGQEKPSVVPQLRLSNDKMYPHDGKLDFMDNRVDQATGTIKVRAVFPNDNKILLPGQYVTLILRQKTPQQALLVPQASVQENQQGKFVLVVNNEKVVEARPVKLGQRIKTRWEVIDGLKPGEVIITEGIQKVKIGGKVKPTEQQVAPFNETSAS</sequence>
<dbReference type="InterPro" id="IPR006143">
    <property type="entry name" value="RND_pump_MFP"/>
</dbReference>
<dbReference type="InterPro" id="IPR058627">
    <property type="entry name" value="MdtA-like_C"/>
</dbReference>
<dbReference type="PROSITE" id="PS51257">
    <property type="entry name" value="PROKAR_LIPOPROTEIN"/>
    <property type="match status" value="1"/>
</dbReference>
<protein>
    <submittedName>
        <fullName evidence="9">Efflux RND transporter periplasmic adaptor subunit</fullName>
    </submittedName>
</protein>
<evidence type="ECO:0000256" key="1">
    <source>
        <dbReference type="ARBA" id="ARBA00004519"/>
    </source>
</evidence>
<comment type="subcellular location">
    <subcellularLocation>
        <location evidence="1">Cell inner membrane</location>
        <topology evidence="1">Lipid-anchor</topology>
    </subcellularLocation>
</comment>
<reference evidence="9 10" key="1">
    <citation type="submission" date="2021-04" db="EMBL/GenBank/DDBJ databases">
        <authorList>
            <person name="Pira H."/>
            <person name="Risdian C."/>
            <person name="Wink J."/>
        </authorList>
    </citation>
    <scope>NUCLEOTIDE SEQUENCE [LARGE SCALE GENOMIC DNA]</scope>
    <source>
        <strain evidence="9 10">WH53</strain>
    </source>
</reference>
<evidence type="ECO:0000256" key="4">
    <source>
        <dbReference type="SAM" id="Phobius"/>
    </source>
</evidence>
<dbReference type="Pfam" id="PF25917">
    <property type="entry name" value="BSH_RND"/>
    <property type="match status" value="1"/>
</dbReference>
<evidence type="ECO:0000313" key="10">
    <source>
        <dbReference type="Proteomes" id="UP000690515"/>
    </source>
</evidence>
<dbReference type="SUPFAM" id="SSF111369">
    <property type="entry name" value="HlyD-like secretion proteins"/>
    <property type="match status" value="1"/>
</dbReference>
<keyword evidence="4" id="KW-1133">Transmembrane helix</keyword>
<organism evidence="9 10">
    <name type="scientific">Zooshikella harenae</name>
    <dbReference type="NCBI Taxonomy" id="2827238"/>
    <lineage>
        <taxon>Bacteria</taxon>
        <taxon>Pseudomonadati</taxon>
        <taxon>Pseudomonadota</taxon>
        <taxon>Gammaproteobacteria</taxon>
        <taxon>Oceanospirillales</taxon>
        <taxon>Zooshikellaceae</taxon>
        <taxon>Zooshikella</taxon>
    </lineage>
</organism>
<comment type="similarity">
    <text evidence="2">Belongs to the membrane fusion protein (MFP) (TC 8.A.1) family.</text>
</comment>
<evidence type="ECO:0000313" key="9">
    <source>
        <dbReference type="EMBL" id="MBU2710171.1"/>
    </source>
</evidence>
<feature type="domain" description="Multidrug resistance protein MdtA-like barrel-sandwich hybrid" evidence="6">
    <location>
        <begin position="68"/>
        <end position="208"/>
    </location>
</feature>
<feature type="domain" description="Multidrug resistance protein MdtA-like C-terminal permuted SH3" evidence="8">
    <location>
        <begin position="307"/>
        <end position="368"/>
    </location>
</feature>
<dbReference type="RefSeq" id="WP_215818334.1">
    <property type="nucleotide sequence ID" value="NZ_JAGSOY010000005.1"/>
</dbReference>
<name>A0ABS5Z802_9GAMM</name>
<dbReference type="Pfam" id="PF25876">
    <property type="entry name" value="HH_MFP_RND"/>
    <property type="match status" value="1"/>
</dbReference>
<evidence type="ECO:0000259" key="7">
    <source>
        <dbReference type="Pfam" id="PF25944"/>
    </source>
</evidence>
<dbReference type="InterPro" id="IPR058626">
    <property type="entry name" value="MdtA-like_b-barrel"/>
</dbReference>
<feature type="domain" description="Multidrug resistance protein MdtA-like beta-barrel" evidence="7">
    <location>
        <begin position="213"/>
        <end position="300"/>
    </location>
</feature>
<comment type="caution">
    <text evidence="9">The sequence shown here is derived from an EMBL/GenBank/DDBJ whole genome shotgun (WGS) entry which is preliminary data.</text>
</comment>
<dbReference type="Pfam" id="PF25967">
    <property type="entry name" value="RND-MFP_C"/>
    <property type="match status" value="1"/>
</dbReference>
<feature type="coiled-coil region" evidence="3">
    <location>
        <begin position="108"/>
        <end position="166"/>
    </location>
</feature>
<feature type="transmembrane region" description="Helical" evidence="4">
    <location>
        <begin position="12"/>
        <end position="30"/>
    </location>
</feature>
<dbReference type="NCBIfam" id="TIGR01730">
    <property type="entry name" value="RND_mfp"/>
    <property type="match status" value="1"/>
</dbReference>
<keyword evidence="4" id="KW-0472">Membrane</keyword>
<dbReference type="EMBL" id="JAGSOY010000005">
    <property type="protein sequence ID" value="MBU2710171.1"/>
    <property type="molecule type" value="Genomic_DNA"/>
</dbReference>
<accession>A0ABS5Z802</accession>
<feature type="domain" description="Multidrug resistance protein MdtA-like alpha-helical hairpin" evidence="5">
    <location>
        <begin position="110"/>
        <end position="177"/>
    </location>
</feature>
<dbReference type="Gene3D" id="2.40.50.100">
    <property type="match status" value="1"/>
</dbReference>
<evidence type="ECO:0000256" key="2">
    <source>
        <dbReference type="ARBA" id="ARBA00009477"/>
    </source>
</evidence>
<dbReference type="Gene3D" id="1.10.287.470">
    <property type="entry name" value="Helix hairpin bin"/>
    <property type="match status" value="1"/>
</dbReference>
<dbReference type="Pfam" id="PF25944">
    <property type="entry name" value="Beta-barrel_RND"/>
    <property type="match status" value="1"/>
</dbReference>
<dbReference type="Gene3D" id="2.40.30.170">
    <property type="match status" value="1"/>
</dbReference>
<dbReference type="InterPro" id="IPR058625">
    <property type="entry name" value="MdtA-like_BSH"/>
</dbReference>
<evidence type="ECO:0000259" key="5">
    <source>
        <dbReference type="Pfam" id="PF25876"/>
    </source>
</evidence>
<dbReference type="InterPro" id="IPR058624">
    <property type="entry name" value="MdtA-like_HH"/>
</dbReference>
<dbReference type="Proteomes" id="UP000690515">
    <property type="component" value="Unassembled WGS sequence"/>
</dbReference>
<dbReference type="PANTHER" id="PTHR30158">
    <property type="entry name" value="ACRA/E-RELATED COMPONENT OF DRUG EFFLUX TRANSPORTER"/>
    <property type="match status" value="1"/>
</dbReference>
<evidence type="ECO:0000256" key="3">
    <source>
        <dbReference type="SAM" id="Coils"/>
    </source>
</evidence>
<evidence type="ECO:0000259" key="8">
    <source>
        <dbReference type="Pfam" id="PF25967"/>
    </source>
</evidence>
<keyword evidence="4" id="KW-0812">Transmembrane</keyword>
<gene>
    <name evidence="9" type="ORF">KCG35_03775</name>
</gene>
<dbReference type="Gene3D" id="2.40.420.20">
    <property type="match status" value="1"/>
</dbReference>
<keyword evidence="10" id="KW-1185">Reference proteome</keyword>